<dbReference type="AlphaFoldDB" id="A0A1M7KVJ6"/>
<evidence type="ECO:0000256" key="1">
    <source>
        <dbReference type="SAM" id="MobiDB-lite"/>
    </source>
</evidence>
<feature type="region of interest" description="Disordered" evidence="1">
    <location>
        <begin position="237"/>
        <end position="281"/>
    </location>
</feature>
<keyword evidence="2" id="KW-0472">Membrane</keyword>
<name>A0A1M7KVJ6_9BACT</name>
<keyword evidence="2" id="KW-1133">Transmembrane helix</keyword>
<dbReference type="InterPro" id="IPR011990">
    <property type="entry name" value="TPR-like_helical_dom_sf"/>
</dbReference>
<evidence type="ECO:0000313" key="4">
    <source>
        <dbReference type="EMBL" id="SHM69579.1"/>
    </source>
</evidence>
<protein>
    <submittedName>
        <fullName evidence="4">TolA-binding protein</fullName>
    </submittedName>
</protein>
<organism evidence="4 5">
    <name type="scientific">Chitinophaga jiangningensis</name>
    <dbReference type="NCBI Taxonomy" id="1419482"/>
    <lineage>
        <taxon>Bacteria</taxon>
        <taxon>Pseudomonadati</taxon>
        <taxon>Bacteroidota</taxon>
        <taxon>Chitinophagia</taxon>
        <taxon>Chitinophagales</taxon>
        <taxon>Chitinophagaceae</taxon>
        <taxon>Chitinophaga</taxon>
    </lineage>
</organism>
<feature type="transmembrane region" description="Helical" evidence="2">
    <location>
        <begin position="105"/>
        <end position="125"/>
    </location>
</feature>
<dbReference type="InterPro" id="IPR041916">
    <property type="entry name" value="Anti_sigma_zinc_sf"/>
</dbReference>
<feature type="domain" description="Putative zinc-finger" evidence="3">
    <location>
        <begin position="24"/>
        <end position="52"/>
    </location>
</feature>
<dbReference type="Gene3D" id="1.10.10.1320">
    <property type="entry name" value="Anti-sigma factor, zinc-finger domain"/>
    <property type="match status" value="1"/>
</dbReference>
<dbReference type="InterPro" id="IPR027383">
    <property type="entry name" value="Znf_put"/>
</dbReference>
<gene>
    <name evidence="4" type="ORF">SAMN05444266_11028</name>
</gene>
<keyword evidence="5" id="KW-1185">Reference proteome</keyword>
<dbReference type="Proteomes" id="UP000184420">
    <property type="component" value="Unassembled WGS sequence"/>
</dbReference>
<dbReference type="RefSeq" id="WP_073086114.1">
    <property type="nucleotide sequence ID" value="NZ_FRBL01000010.1"/>
</dbReference>
<sequence>MLSNSVNNDKVIKIFSGIRCVSKDQLPRYLDGRLTEVEKHLVEQHLTDCDLCFEALQALEKEGSTEKYADLTSKLQRYIQQSIRPVSQEQKVAQYTRKERNKENLLVYFWVLAFAILGVSGVYVLKGHMRNNPTIPRLMVSAIPPAEAAKLPSSETAVTSQPIVTANHPSNIPSAPPAVATTAPASSTAAPAAVDSARIKLLAAERAAKRKAQADSLLKANQDAAEVRRQDSLKKLAEEKDKEQKEKDAAEAAAKAAKEKEKEPEPAPKKEEVKKEEAAPATNSIESLYKSALQYQQQGNLSEAMDRYKRIEANGSGKYVEMARYQLGICYRSKGQSARARRMFKEVVKMDGSLKAAAQQALDTM</sequence>
<dbReference type="OrthoDB" id="654035at2"/>
<dbReference type="STRING" id="1419482.SAMN05444266_11028"/>
<evidence type="ECO:0000313" key="5">
    <source>
        <dbReference type="Proteomes" id="UP000184420"/>
    </source>
</evidence>
<accession>A0A1M7KVJ6</accession>
<evidence type="ECO:0000256" key="2">
    <source>
        <dbReference type="SAM" id="Phobius"/>
    </source>
</evidence>
<feature type="compositionally biased region" description="Basic and acidic residues" evidence="1">
    <location>
        <begin position="237"/>
        <end position="278"/>
    </location>
</feature>
<keyword evidence="2" id="KW-0812">Transmembrane</keyword>
<reference evidence="4 5" key="1">
    <citation type="submission" date="2016-11" db="EMBL/GenBank/DDBJ databases">
        <authorList>
            <person name="Jaros S."/>
            <person name="Januszkiewicz K."/>
            <person name="Wedrychowicz H."/>
        </authorList>
    </citation>
    <scope>NUCLEOTIDE SEQUENCE [LARGE SCALE GENOMIC DNA]</scope>
    <source>
        <strain evidence="4 5">DSM 27406</strain>
    </source>
</reference>
<dbReference type="Pfam" id="PF13490">
    <property type="entry name" value="zf-HC2"/>
    <property type="match status" value="1"/>
</dbReference>
<dbReference type="Gene3D" id="1.25.40.10">
    <property type="entry name" value="Tetratricopeptide repeat domain"/>
    <property type="match status" value="1"/>
</dbReference>
<dbReference type="SUPFAM" id="SSF48452">
    <property type="entry name" value="TPR-like"/>
    <property type="match status" value="1"/>
</dbReference>
<dbReference type="EMBL" id="FRBL01000010">
    <property type="protein sequence ID" value="SHM69579.1"/>
    <property type="molecule type" value="Genomic_DNA"/>
</dbReference>
<evidence type="ECO:0000259" key="3">
    <source>
        <dbReference type="Pfam" id="PF13490"/>
    </source>
</evidence>
<proteinExistence type="predicted"/>